<gene>
    <name evidence="4" type="ORF">E2C01_073194</name>
</gene>
<dbReference type="InterPro" id="IPR001878">
    <property type="entry name" value="Znf_CCHC"/>
</dbReference>
<sequence>MIFDQFLASLNPDICTFIKEHRPSSLVRAVKLADDWASAHYTSKPSFRSSPSFFKSPLKKTPPVHSSPLPTSSTTRCHGCGELGHIRPRCPKNPRAFKEYPPSQPFMDSMPLVTSSLCAVETRASTPRMKRLHPLHLPDLQPLSVTPEDL</sequence>
<dbReference type="PROSITE" id="PS50158">
    <property type="entry name" value="ZF_CCHC"/>
    <property type="match status" value="1"/>
</dbReference>
<dbReference type="SUPFAM" id="SSF47353">
    <property type="entry name" value="Retrovirus capsid dimerization domain-like"/>
    <property type="match status" value="1"/>
</dbReference>
<reference evidence="4 5" key="1">
    <citation type="submission" date="2019-05" db="EMBL/GenBank/DDBJ databases">
        <title>Another draft genome of Portunus trituberculatus and its Hox gene families provides insights of decapod evolution.</title>
        <authorList>
            <person name="Jeong J.-H."/>
            <person name="Song I."/>
            <person name="Kim S."/>
            <person name="Choi T."/>
            <person name="Kim D."/>
            <person name="Ryu S."/>
            <person name="Kim W."/>
        </authorList>
    </citation>
    <scope>NUCLEOTIDE SEQUENCE [LARGE SCALE GENOMIC DNA]</scope>
    <source>
        <tissue evidence="4">Muscle</tissue>
    </source>
</reference>
<feature type="region of interest" description="Disordered" evidence="2">
    <location>
        <begin position="49"/>
        <end position="74"/>
    </location>
</feature>
<dbReference type="OrthoDB" id="6380096at2759"/>
<dbReference type="EMBL" id="VSRR010049123">
    <property type="protein sequence ID" value="MPC78700.1"/>
    <property type="molecule type" value="Genomic_DNA"/>
</dbReference>
<proteinExistence type="predicted"/>
<evidence type="ECO:0000259" key="3">
    <source>
        <dbReference type="PROSITE" id="PS50158"/>
    </source>
</evidence>
<dbReference type="GO" id="GO:0003676">
    <property type="term" value="F:nucleic acid binding"/>
    <property type="evidence" value="ECO:0007669"/>
    <property type="project" value="InterPro"/>
</dbReference>
<dbReference type="AlphaFoldDB" id="A0A5B7I269"/>
<dbReference type="GO" id="GO:0008270">
    <property type="term" value="F:zinc ion binding"/>
    <property type="evidence" value="ECO:0007669"/>
    <property type="project" value="UniProtKB-KW"/>
</dbReference>
<keyword evidence="5" id="KW-1185">Reference proteome</keyword>
<evidence type="ECO:0000313" key="5">
    <source>
        <dbReference type="Proteomes" id="UP000324222"/>
    </source>
</evidence>
<keyword evidence="1" id="KW-0863">Zinc-finger</keyword>
<feature type="domain" description="CCHC-type" evidence="3">
    <location>
        <begin position="76"/>
        <end position="92"/>
    </location>
</feature>
<comment type="caution">
    <text evidence="4">The sequence shown here is derived from an EMBL/GenBank/DDBJ whole genome shotgun (WGS) entry which is preliminary data.</text>
</comment>
<dbReference type="PANTHER" id="PTHR46888">
    <property type="entry name" value="ZINC KNUCKLE DOMAINCONTAINING PROTEIN-RELATED"/>
    <property type="match status" value="1"/>
</dbReference>
<accession>A0A5B7I269</accession>
<protein>
    <recommendedName>
        <fullName evidence="3">CCHC-type domain-containing protein</fullName>
    </recommendedName>
</protein>
<dbReference type="InterPro" id="IPR036875">
    <property type="entry name" value="Znf_CCHC_sf"/>
</dbReference>
<evidence type="ECO:0000313" key="4">
    <source>
        <dbReference type="EMBL" id="MPC78700.1"/>
    </source>
</evidence>
<dbReference type="PANTHER" id="PTHR46888:SF1">
    <property type="entry name" value="RIBONUCLEASE H"/>
    <property type="match status" value="1"/>
</dbReference>
<evidence type="ECO:0000256" key="2">
    <source>
        <dbReference type="SAM" id="MobiDB-lite"/>
    </source>
</evidence>
<name>A0A5B7I269_PORTR</name>
<keyword evidence="1" id="KW-0479">Metal-binding</keyword>
<dbReference type="Proteomes" id="UP000324222">
    <property type="component" value="Unassembled WGS sequence"/>
</dbReference>
<organism evidence="4 5">
    <name type="scientific">Portunus trituberculatus</name>
    <name type="common">Swimming crab</name>
    <name type="synonym">Neptunus trituberculatus</name>
    <dbReference type="NCBI Taxonomy" id="210409"/>
    <lineage>
        <taxon>Eukaryota</taxon>
        <taxon>Metazoa</taxon>
        <taxon>Ecdysozoa</taxon>
        <taxon>Arthropoda</taxon>
        <taxon>Crustacea</taxon>
        <taxon>Multicrustacea</taxon>
        <taxon>Malacostraca</taxon>
        <taxon>Eumalacostraca</taxon>
        <taxon>Eucarida</taxon>
        <taxon>Decapoda</taxon>
        <taxon>Pleocyemata</taxon>
        <taxon>Brachyura</taxon>
        <taxon>Eubrachyura</taxon>
        <taxon>Portunoidea</taxon>
        <taxon>Portunidae</taxon>
        <taxon>Portuninae</taxon>
        <taxon>Portunus</taxon>
    </lineage>
</organism>
<evidence type="ECO:0000256" key="1">
    <source>
        <dbReference type="PROSITE-ProRule" id="PRU00047"/>
    </source>
</evidence>
<keyword evidence="1" id="KW-0862">Zinc</keyword>
<dbReference type="SUPFAM" id="SSF57756">
    <property type="entry name" value="Retrovirus zinc finger-like domains"/>
    <property type="match status" value="1"/>
</dbReference>
<feature type="compositionally biased region" description="Low complexity" evidence="2">
    <location>
        <begin position="49"/>
        <end position="63"/>
    </location>
</feature>